<feature type="chain" id="PRO_5040827735" description="glucose oxidase" evidence="18">
    <location>
        <begin position="19"/>
        <end position="590"/>
    </location>
</feature>
<dbReference type="PIRSF" id="PIRSF000137">
    <property type="entry name" value="Alcohol_oxidase"/>
    <property type="match status" value="1"/>
</dbReference>
<comment type="cofactor">
    <cofactor evidence="1 16">
        <name>FAD</name>
        <dbReference type="ChEBI" id="CHEBI:57692"/>
    </cofactor>
</comment>
<evidence type="ECO:0000256" key="5">
    <source>
        <dbReference type="ARBA" id="ARBA00010790"/>
    </source>
</evidence>
<dbReference type="SUPFAM" id="SSF51905">
    <property type="entry name" value="FAD/NAD(P)-binding domain"/>
    <property type="match status" value="1"/>
</dbReference>
<dbReference type="InterPro" id="IPR000172">
    <property type="entry name" value="GMC_OxRdtase_N"/>
</dbReference>
<evidence type="ECO:0000256" key="12">
    <source>
        <dbReference type="ARBA" id="ARBA00023002"/>
    </source>
</evidence>
<dbReference type="InterPro" id="IPR012132">
    <property type="entry name" value="GMC_OxRdtase"/>
</dbReference>
<evidence type="ECO:0000256" key="18">
    <source>
        <dbReference type="SAM" id="SignalP"/>
    </source>
</evidence>
<evidence type="ECO:0000256" key="7">
    <source>
        <dbReference type="ARBA" id="ARBA00022490"/>
    </source>
</evidence>
<evidence type="ECO:0000256" key="16">
    <source>
        <dbReference type="PIRSR" id="PIRSR000137-2"/>
    </source>
</evidence>
<dbReference type="PROSITE" id="PS00624">
    <property type="entry name" value="GMC_OXRED_2"/>
    <property type="match status" value="1"/>
</dbReference>
<feature type="domain" description="Glucose-methanol-choline oxidoreductase N-terminal" evidence="19">
    <location>
        <begin position="105"/>
        <end position="128"/>
    </location>
</feature>
<keyword evidence="22" id="KW-1185">Reference proteome</keyword>
<evidence type="ECO:0000256" key="11">
    <source>
        <dbReference type="ARBA" id="ARBA00022827"/>
    </source>
</evidence>
<keyword evidence="9" id="KW-0272">Extracellular matrix</keyword>
<keyword evidence="11 16" id="KW-0274">FAD</keyword>
<dbReference type="Gene3D" id="4.10.450.10">
    <property type="entry name" value="Glucose Oxidase, domain 2"/>
    <property type="match status" value="1"/>
</dbReference>
<dbReference type="GO" id="GO:0050660">
    <property type="term" value="F:flavin adenine dinucleotide binding"/>
    <property type="evidence" value="ECO:0007669"/>
    <property type="project" value="InterPro"/>
</dbReference>
<dbReference type="SUPFAM" id="SSF54373">
    <property type="entry name" value="FAD-linked reductases, C-terminal domain"/>
    <property type="match status" value="1"/>
</dbReference>
<dbReference type="PANTHER" id="PTHR11552">
    <property type="entry name" value="GLUCOSE-METHANOL-CHOLINE GMC OXIDOREDUCTASE"/>
    <property type="match status" value="1"/>
</dbReference>
<feature type="binding site" evidence="16">
    <location>
        <position position="111"/>
    </location>
    <ligand>
        <name>FAD</name>
        <dbReference type="ChEBI" id="CHEBI:57692"/>
    </ligand>
</feature>
<reference evidence="21" key="1">
    <citation type="submission" date="2022-11" db="EMBL/GenBank/DDBJ databases">
        <authorList>
            <person name="Petersen C."/>
        </authorList>
    </citation>
    <scope>NUCLEOTIDE SEQUENCE</scope>
    <source>
        <strain evidence="21">IBT 19713</strain>
    </source>
</reference>
<organism evidence="21 22">
    <name type="scientific">Penicillium chermesinum</name>
    <dbReference type="NCBI Taxonomy" id="63820"/>
    <lineage>
        <taxon>Eukaryota</taxon>
        <taxon>Fungi</taxon>
        <taxon>Dikarya</taxon>
        <taxon>Ascomycota</taxon>
        <taxon>Pezizomycotina</taxon>
        <taxon>Eurotiomycetes</taxon>
        <taxon>Eurotiomycetidae</taxon>
        <taxon>Eurotiales</taxon>
        <taxon>Aspergillaceae</taxon>
        <taxon>Penicillium</taxon>
    </lineage>
</organism>
<dbReference type="InterPro" id="IPR027424">
    <property type="entry name" value="Glucose_Oxidase_domain_2"/>
</dbReference>
<sequence length="590" mass="64275">MRVVTLAAATLLFSAAGAKKDDGGSSQYDFIVVGAGTAGLAVANRISEMKDFKVAIIEAGDSVLNNFNVSTVSGYGLAFGTEIDWAYQTKNQTYAGGSAQIVRAGKAVGGTSTINGMSYTRAQSEQIDALEQFGNQGWNWESLLPYYKKSERFQVPNSDQVSRGADYYIKYHGDEGPVKVGWPKRLTPSDVLPVLDKTFHKLNISYNRDVNGGSMVGLTSHPNTVDSDANVRQDSARSYYWPYEDRPNLKLITNTRVNRIIWSNKPNETVAIGVEVTGIDRVYTIYAAKEVILSAGSLRSPGLLELSGVGNPDLLKSLNIPVMVNLSSVGENLQDQTNNALAYAGADVWFGSPTFSVLPSAKQIFGKEVSTIASMVSDRLEEYAKNVSELSHGAVKADNVLEALKFQHELIYKSQVPFAEIVMLPISNSFSSEYWTLLPFSRGSIHITSADASVPAEIDPRYFMFDSDLSAQVAVAKFIRKAFGTTPLNTIVGLEFAPGLKTIPSNATDATWQGWIERQYRSNFHPVGTASMLPREKGGVVNSKLQVYGARNVRVVDASILPFQLCGHLTSTLYAVAEKAADIIKKDYAN</sequence>
<keyword evidence="12" id="KW-0560">Oxidoreductase</keyword>
<keyword evidence="7" id="KW-0963">Cytoplasm</keyword>
<comment type="caution">
    <text evidence="21">The sequence shown here is derived from an EMBL/GenBank/DDBJ whole genome shotgun (WGS) entry which is preliminary data.</text>
</comment>
<evidence type="ECO:0000256" key="15">
    <source>
        <dbReference type="PIRSR" id="PIRSR000137-1"/>
    </source>
</evidence>
<evidence type="ECO:0000256" key="1">
    <source>
        <dbReference type="ARBA" id="ARBA00001974"/>
    </source>
</evidence>
<dbReference type="AlphaFoldDB" id="A0A9W9TFM3"/>
<name>A0A9W9TFM3_9EURO</name>
<evidence type="ECO:0000256" key="17">
    <source>
        <dbReference type="RuleBase" id="RU003968"/>
    </source>
</evidence>
<evidence type="ECO:0000256" key="4">
    <source>
        <dbReference type="ARBA" id="ARBA00004498"/>
    </source>
</evidence>
<dbReference type="PANTHER" id="PTHR11552:SF201">
    <property type="entry name" value="GLUCOSE-METHANOL-CHOLINE OXIDOREDUCTASE N-TERMINAL DOMAIN-CONTAINING PROTEIN"/>
    <property type="match status" value="1"/>
</dbReference>
<evidence type="ECO:0000256" key="14">
    <source>
        <dbReference type="ARBA" id="ARBA00049722"/>
    </source>
</evidence>
<protein>
    <recommendedName>
        <fullName evidence="14">glucose oxidase</fullName>
        <ecNumber evidence="14">1.1.3.4</ecNumber>
    </recommendedName>
</protein>
<dbReference type="OrthoDB" id="269227at2759"/>
<dbReference type="Proteomes" id="UP001150941">
    <property type="component" value="Unassembled WGS sequence"/>
</dbReference>
<dbReference type="GO" id="GO:0005737">
    <property type="term" value="C:cytoplasm"/>
    <property type="evidence" value="ECO:0007669"/>
    <property type="project" value="UniProtKB-SubCell"/>
</dbReference>
<evidence type="ECO:0000256" key="13">
    <source>
        <dbReference type="ARBA" id="ARBA00049435"/>
    </source>
</evidence>
<evidence type="ECO:0000259" key="19">
    <source>
        <dbReference type="PROSITE" id="PS00623"/>
    </source>
</evidence>
<proteinExistence type="inferred from homology"/>
<dbReference type="Gene3D" id="3.30.560.10">
    <property type="entry name" value="Glucose Oxidase, domain 3"/>
    <property type="match status" value="1"/>
</dbReference>
<keyword evidence="8" id="KW-0134">Cell wall</keyword>
<dbReference type="Pfam" id="PF00732">
    <property type="entry name" value="GMC_oxred_N"/>
    <property type="match status" value="1"/>
</dbReference>
<evidence type="ECO:0000313" key="21">
    <source>
        <dbReference type="EMBL" id="KAJ5219725.1"/>
    </source>
</evidence>
<comment type="similarity">
    <text evidence="5 17">Belongs to the GMC oxidoreductase family.</text>
</comment>
<evidence type="ECO:0000256" key="10">
    <source>
        <dbReference type="ARBA" id="ARBA00022630"/>
    </source>
</evidence>
<accession>A0A9W9TFM3</accession>
<evidence type="ECO:0000256" key="3">
    <source>
        <dbReference type="ARBA" id="ARBA00004496"/>
    </source>
</evidence>
<evidence type="ECO:0000259" key="20">
    <source>
        <dbReference type="PROSITE" id="PS00624"/>
    </source>
</evidence>
<dbReference type="Gene3D" id="3.50.50.60">
    <property type="entry name" value="FAD/NAD(P)-binding domain"/>
    <property type="match status" value="1"/>
</dbReference>
<dbReference type="GO" id="GO:0046562">
    <property type="term" value="F:beta-D-glucose oxidase activity"/>
    <property type="evidence" value="ECO:0007669"/>
    <property type="project" value="UniProtKB-EC"/>
</dbReference>
<dbReference type="RefSeq" id="XP_058326555.1">
    <property type="nucleotide sequence ID" value="XM_058478225.1"/>
</dbReference>
<comment type="subunit">
    <text evidence="6">Homodimer.</text>
</comment>
<evidence type="ECO:0000256" key="6">
    <source>
        <dbReference type="ARBA" id="ARBA00011738"/>
    </source>
</evidence>
<evidence type="ECO:0000256" key="2">
    <source>
        <dbReference type="ARBA" id="ARBA00004191"/>
    </source>
</evidence>
<dbReference type="InterPro" id="IPR007867">
    <property type="entry name" value="GMC_OxRtase_C"/>
</dbReference>
<keyword evidence="18" id="KW-0732">Signal</keyword>
<evidence type="ECO:0000256" key="9">
    <source>
        <dbReference type="ARBA" id="ARBA00022530"/>
    </source>
</evidence>
<feature type="binding site" evidence="16">
    <location>
        <position position="257"/>
    </location>
    <ligand>
        <name>FAD</name>
        <dbReference type="ChEBI" id="CHEBI:57692"/>
    </ligand>
</feature>
<dbReference type="GeneID" id="83205528"/>
<dbReference type="EMBL" id="JAPQKS010000007">
    <property type="protein sequence ID" value="KAJ5219725.1"/>
    <property type="molecule type" value="Genomic_DNA"/>
</dbReference>
<comment type="subcellular location">
    <subcellularLocation>
        <location evidence="3">Cytoplasm</location>
    </subcellularLocation>
    <subcellularLocation>
        <location evidence="2">Secreted</location>
        <location evidence="2">Cell wall</location>
    </subcellularLocation>
    <subcellularLocation>
        <location evidence="4">Secreted</location>
        <location evidence="4">Extracellular space</location>
        <location evidence="4">Extracellular matrix</location>
    </subcellularLocation>
</comment>
<gene>
    <name evidence="21" type="ORF">N7468_008929</name>
</gene>
<dbReference type="InterPro" id="IPR036188">
    <property type="entry name" value="FAD/NAD-bd_sf"/>
</dbReference>
<feature type="active site" description="Proton acceptor" evidence="15">
    <location>
        <position position="568"/>
    </location>
</feature>
<feature type="signal peptide" evidence="18">
    <location>
        <begin position="1"/>
        <end position="18"/>
    </location>
</feature>
<feature type="active site" description="Proton donor" evidence="15">
    <location>
        <position position="525"/>
    </location>
</feature>
<dbReference type="PROSITE" id="PS00623">
    <property type="entry name" value="GMC_OXRED_1"/>
    <property type="match status" value="1"/>
</dbReference>
<keyword evidence="9" id="KW-0964">Secreted</keyword>
<dbReference type="EC" id="1.1.3.4" evidence="14"/>
<reference evidence="21" key="2">
    <citation type="journal article" date="2023" name="IMA Fungus">
        <title>Comparative genomic study of the Penicillium genus elucidates a diverse pangenome and 15 lateral gene transfer events.</title>
        <authorList>
            <person name="Petersen C."/>
            <person name="Sorensen T."/>
            <person name="Nielsen M.R."/>
            <person name="Sondergaard T.E."/>
            <person name="Sorensen J.L."/>
            <person name="Fitzpatrick D.A."/>
            <person name="Frisvad J.C."/>
            <person name="Nielsen K.L."/>
        </authorList>
    </citation>
    <scope>NUCLEOTIDE SEQUENCE</scope>
    <source>
        <strain evidence="21">IBT 19713</strain>
    </source>
</reference>
<feature type="domain" description="Glucose-methanol-choline oxidoreductase N-terminal" evidence="20">
    <location>
        <begin position="296"/>
        <end position="310"/>
    </location>
</feature>
<evidence type="ECO:0000256" key="8">
    <source>
        <dbReference type="ARBA" id="ARBA00022512"/>
    </source>
</evidence>
<comment type="catalytic activity">
    <reaction evidence="13">
        <text>beta-D-glucose + O2 = D-glucono-1,5-lactone + H2O2</text>
        <dbReference type="Rhea" id="RHEA:11428"/>
        <dbReference type="ChEBI" id="CHEBI:15379"/>
        <dbReference type="ChEBI" id="CHEBI:15903"/>
        <dbReference type="ChEBI" id="CHEBI:16217"/>
        <dbReference type="ChEBI" id="CHEBI:16240"/>
        <dbReference type="EC" id="1.1.3.4"/>
    </reaction>
    <physiologicalReaction direction="left-to-right" evidence="13">
        <dbReference type="Rhea" id="RHEA:11429"/>
    </physiologicalReaction>
</comment>
<dbReference type="Pfam" id="PF05199">
    <property type="entry name" value="GMC_oxred_C"/>
    <property type="match status" value="1"/>
</dbReference>
<keyword evidence="10 17" id="KW-0285">Flavoprotein</keyword>
<evidence type="ECO:0000313" key="22">
    <source>
        <dbReference type="Proteomes" id="UP001150941"/>
    </source>
</evidence>